<dbReference type="Proteomes" id="UP000188481">
    <property type="component" value="Unassembled WGS sequence"/>
</dbReference>
<dbReference type="AlphaFoldDB" id="A0A1V3J941"/>
<keyword evidence="5" id="KW-1185">Reference proteome</keyword>
<accession>A0A1V3J941</accession>
<proteinExistence type="inferred from homology"/>
<reference evidence="4 5" key="1">
    <citation type="submission" date="2016-10" db="EMBL/GenBank/DDBJ databases">
        <title>Rodentibacter gen. nov. and new species.</title>
        <authorList>
            <person name="Christensen H."/>
        </authorList>
    </citation>
    <scope>NUCLEOTIDE SEQUENCE [LARGE SCALE GENOMIC DNA]</scope>
    <source>
        <strain evidence="5">ppn416</strain>
    </source>
</reference>
<dbReference type="STRING" id="1908264.BKK54_01020"/>
<dbReference type="InterPro" id="IPR052042">
    <property type="entry name" value="Tail_sheath_structural"/>
</dbReference>
<evidence type="ECO:0000313" key="5">
    <source>
        <dbReference type="Proteomes" id="UP000188481"/>
    </source>
</evidence>
<sequence length="394" mass="43151">MSEEYLHGVKVTEISEALRTLTTSSTAVIGLVATAPDADNDTFPLNKPTLLTGITPSIIAKAGKTGTLSRALDGILDIVNCKVVVIRVAENADESQMKSNVIGGVDDEGNYTGLKAFLVSAAVCGVKPRIFCVPKYDSQDVTTELISVAQKLNGFVYASCYGCNTKEQAVTYRRQFSQRELMLIFGDFLSFNPHTKQTEVDYAVVRAAAMRAFQDKEFGWHTSISNKGLNGVTGVTKPLSFDINDSATDVNYLNEQGITACINYNGYKFWGLRTCSADKLFIYENYTRTAQVLKDTIAQSFDWAVGKDISVNLVKEIVEAINAKWREFVAKGYLVGGKAFINPELNTAATLKDAKLLVSYDYCPVPPLEQLGFNQYISDEYLVEFAANIAKVGA</sequence>
<evidence type="ECO:0000313" key="4">
    <source>
        <dbReference type="EMBL" id="OOF51951.1"/>
    </source>
</evidence>
<name>A0A1V3J941_9PAST</name>
<feature type="domain" description="Tail sheath protein C-terminal" evidence="3">
    <location>
        <begin position="277"/>
        <end position="377"/>
    </location>
</feature>
<dbReference type="Pfam" id="PF04984">
    <property type="entry name" value="Phage_sheath_1"/>
    <property type="match status" value="1"/>
</dbReference>
<evidence type="ECO:0000256" key="1">
    <source>
        <dbReference type="ARBA" id="ARBA00008005"/>
    </source>
</evidence>
<comment type="similarity">
    <text evidence="1">Belongs to the myoviridae tail sheath protein family.</text>
</comment>
<organism evidence="4 5">
    <name type="scientific">Rodentibacter genomosp. 1</name>
    <dbReference type="NCBI Taxonomy" id="1908264"/>
    <lineage>
        <taxon>Bacteria</taxon>
        <taxon>Pseudomonadati</taxon>
        <taxon>Pseudomonadota</taxon>
        <taxon>Gammaproteobacteria</taxon>
        <taxon>Pasteurellales</taxon>
        <taxon>Pasteurellaceae</taxon>
        <taxon>Rodentibacter</taxon>
    </lineage>
</organism>
<evidence type="ECO:0000259" key="2">
    <source>
        <dbReference type="Pfam" id="PF04984"/>
    </source>
</evidence>
<evidence type="ECO:0000259" key="3">
    <source>
        <dbReference type="Pfam" id="PF17482"/>
    </source>
</evidence>
<dbReference type="PANTHER" id="PTHR35861:SF1">
    <property type="entry name" value="PHAGE TAIL SHEATH PROTEIN"/>
    <property type="match status" value="1"/>
</dbReference>
<gene>
    <name evidence="4" type="ORF">BKK54_01020</name>
</gene>
<comment type="caution">
    <text evidence="4">The sequence shown here is derived from an EMBL/GenBank/DDBJ whole genome shotgun (WGS) entry which is preliminary data.</text>
</comment>
<dbReference type="Pfam" id="PF17482">
    <property type="entry name" value="Phage_sheath_1C"/>
    <property type="match status" value="1"/>
</dbReference>
<feature type="domain" description="Tail sheath protein subtilisin-like" evidence="2">
    <location>
        <begin position="109"/>
        <end position="275"/>
    </location>
</feature>
<dbReference type="RefSeq" id="WP_077540668.1">
    <property type="nucleotide sequence ID" value="NZ_MLHN01000002.1"/>
</dbReference>
<dbReference type="EMBL" id="MLHN01000002">
    <property type="protein sequence ID" value="OOF51951.1"/>
    <property type="molecule type" value="Genomic_DNA"/>
</dbReference>
<protein>
    <submittedName>
        <fullName evidence="4">Phage tail protein</fullName>
    </submittedName>
</protein>
<dbReference type="InterPro" id="IPR020287">
    <property type="entry name" value="Tail_sheath_C"/>
</dbReference>
<dbReference type="InterPro" id="IPR035089">
    <property type="entry name" value="Phage_sheath_subtilisin"/>
</dbReference>
<dbReference type="PANTHER" id="PTHR35861">
    <property type="match status" value="1"/>
</dbReference>